<sequence>MVIGSEVSHWSVYVSNKFSVQFNCLVKFYAENISSASQSVRSSLSVCFYLQSVQSSLSVVSICIPNPKYSLSVCLKLCMKMKAFVLCALVFASVNCYRVARSPTTMSPADDTLTLLGQMKTNNELPASSAPENFDKFEKFIRDFKKSYATKEELSKRFTIFVENLKTIENLNKGEHGSATYGINHLADLTKEELRGGLGLNLNLGKDKLKPDPSP</sequence>
<accession>A0A8D9FBA1</accession>
<reference evidence="2" key="1">
    <citation type="submission" date="2021-05" db="EMBL/GenBank/DDBJ databases">
        <authorList>
            <person name="Alioto T."/>
            <person name="Alioto T."/>
            <person name="Gomez Garrido J."/>
        </authorList>
    </citation>
    <scope>NUCLEOTIDE SEQUENCE</scope>
</reference>
<dbReference type="EMBL" id="HBUF01634291">
    <property type="protein sequence ID" value="CAG6783762.1"/>
    <property type="molecule type" value="Transcribed_RNA"/>
</dbReference>
<proteinExistence type="predicted"/>
<dbReference type="SMART" id="SM00848">
    <property type="entry name" value="Inhibitor_I29"/>
    <property type="match status" value="1"/>
</dbReference>
<dbReference type="Gene3D" id="1.10.287.2250">
    <property type="match status" value="1"/>
</dbReference>
<evidence type="ECO:0000313" key="2">
    <source>
        <dbReference type="EMBL" id="CAG6783762.1"/>
    </source>
</evidence>
<evidence type="ECO:0000259" key="1">
    <source>
        <dbReference type="SMART" id="SM00848"/>
    </source>
</evidence>
<dbReference type="AlphaFoldDB" id="A0A8D9FBA1"/>
<dbReference type="SUPFAM" id="SSF54001">
    <property type="entry name" value="Cysteine proteinases"/>
    <property type="match status" value="1"/>
</dbReference>
<feature type="domain" description="Cathepsin propeptide inhibitor" evidence="1">
    <location>
        <begin position="137"/>
        <end position="194"/>
    </location>
</feature>
<organism evidence="2">
    <name type="scientific">Cacopsylla melanoneura</name>
    <dbReference type="NCBI Taxonomy" id="428564"/>
    <lineage>
        <taxon>Eukaryota</taxon>
        <taxon>Metazoa</taxon>
        <taxon>Ecdysozoa</taxon>
        <taxon>Arthropoda</taxon>
        <taxon>Hexapoda</taxon>
        <taxon>Insecta</taxon>
        <taxon>Pterygota</taxon>
        <taxon>Neoptera</taxon>
        <taxon>Paraneoptera</taxon>
        <taxon>Hemiptera</taxon>
        <taxon>Sternorrhyncha</taxon>
        <taxon>Psylloidea</taxon>
        <taxon>Psyllidae</taxon>
        <taxon>Psyllinae</taxon>
        <taxon>Cacopsylla</taxon>
    </lineage>
</organism>
<dbReference type="InterPro" id="IPR038765">
    <property type="entry name" value="Papain-like_cys_pep_sf"/>
</dbReference>
<name>A0A8D9FBA1_9HEMI</name>
<protein>
    <submittedName>
        <fullName evidence="2">Cysteine proteinase CG12163</fullName>
    </submittedName>
</protein>
<dbReference type="Pfam" id="PF08246">
    <property type="entry name" value="Inhibitor_I29"/>
    <property type="match status" value="1"/>
</dbReference>
<dbReference type="InterPro" id="IPR013201">
    <property type="entry name" value="Prot_inhib_I29"/>
</dbReference>